<comment type="caution">
    <text evidence="9">Lacks conserved residue(s) required for the propagation of feature annotation.</text>
</comment>
<dbReference type="InterPro" id="IPR004837">
    <property type="entry name" value="NaCa_Exmemb"/>
</dbReference>
<dbReference type="InterPro" id="IPR004713">
    <property type="entry name" value="CaH_exchang"/>
</dbReference>
<dbReference type="EMBL" id="OUNR01000016">
    <property type="protein sequence ID" value="SPP65414.1"/>
    <property type="molecule type" value="Genomic_DNA"/>
</dbReference>
<dbReference type="InterPro" id="IPR044880">
    <property type="entry name" value="NCX_ion-bd_dom_sf"/>
</dbReference>
<evidence type="ECO:0000313" key="12">
    <source>
        <dbReference type="Proteomes" id="UP000248168"/>
    </source>
</evidence>
<gene>
    <name evidence="11" type="ORF">NITLEN_30328</name>
</gene>
<dbReference type="Pfam" id="PF01699">
    <property type="entry name" value="Na_Ca_ex"/>
    <property type="match status" value="2"/>
</dbReference>
<dbReference type="InterPro" id="IPR004798">
    <property type="entry name" value="CAX-like"/>
</dbReference>
<dbReference type="NCBIfam" id="TIGR00846">
    <property type="entry name" value="caca2"/>
    <property type="match status" value="1"/>
</dbReference>
<feature type="transmembrane region" description="Helical" evidence="9">
    <location>
        <begin position="128"/>
        <end position="151"/>
    </location>
</feature>
<sequence>MKRIFTSWLDVLLVFIPLAIAFEVAKADPLLIFAASACAIIPLAGMLGRATEHLTSHVGAGVGSLLNASLGNAAELIIALAALREGLHDVVKASLTGSILGNILLVLGASMVAGGLKYERQKFNQTAAGMGSSLLLLAAVGLIIPALFHFTAADRGVAIEREMSLEIAIVLFVMYGLSLLFSLRTHRHLYAGESHDAEDLGEQPWGFRMSVAVLTVVTTLIAVMSELLVGAIEPTAHKLGLTQVFVGVILVALVGNAAEHSTAVLMAMKNKMDLAYGIAVGSSLQIALLVAPVLVFASYLFGTPLDLIFTPFEVAAVTISVFVVGFVAIDGESNWMEGAMLVGVYAMLAIAFYFLPA</sequence>
<protein>
    <recommendedName>
        <fullName evidence="9">Ca(2+)/H(+) antiporter</fullName>
    </recommendedName>
</protein>
<keyword evidence="3 9" id="KW-0109">Calcium transport</keyword>
<feature type="transmembrane region" description="Helical" evidence="9">
    <location>
        <begin position="335"/>
        <end position="355"/>
    </location>
</feature>
<feature type="transmembrane region" description="Helical" evidence="9">
    <location>
        <begin position="274"/>
        <end position="301"/>
    </location>
</feature>
<keyword evidence="7 9" id="KW-0406">Ion transport</keyword>
<name>A0A330L6U0_9BACT</name>
<reference evidence="12" key="1">
    <citation type="submission" date="2018-04" db="EMBL/GenBank/DDBJ databases">
        <authorList>
            <person name="Lucker S."/>
            <person name="Sakoula D."/>
        </authorList>
    </citation>
    <scope>NUCLEOTIDE SEQUENCE [LARGE SCALE GENOMIC DNA]</scope>
</reference>
<dbReference type="GO" id="GO:0015369">
    <property type="term" value="F:calcium:proton antiporter activity"/>
    <property type="evidence" value="ECO:0007669"/>
    <property type="project" value="UniProtKB-UniRule"/>
</dbReference>
<organism evidence="11 12">
    <name type="scientific">Nitrospira lenta</name>
    <dbReference type="NCBI Taxonomy" id="1436998"/>
    <lineage>
        <taxon>Bacteria</taxon>
        <taxon>Pseudomonadati</taxon>
        <taxon>Nitrospirota</taxon>
        <taxon>Nitrospiria</taxon>
        <taxon>Nitrospirales</taxon>
        <taxon>Nitrospiraceae</taxon>
        <taxon>Nitrospira</taxon>
    </lineage>
</organism>
<evidence type="ECO:0000256" key="8">
    <source>
        <dbReference type="ARBA" id="ARBA00023136"/>
    </source>
</evidence>
<feature type="transmembrane region" description="Helical" evidence="9">
    <location>
        <begin position="31"/>
        <end position="48"/>
    </location>
</feature>
<evidence type="ECO:0000256" key="4">
    <source>
        <dbReference type="ARBA" id="ARBA00022692"/>
    </source>
</evidence>
<comment type="subcellular location">
    <subcellularLocation>
        <location evidence="1">Endomembrane system</location>
        <topology evidence="1">Multi-pass membrane protein</topology>
    </subcellularLocation>
</comment>
<evidence type="ECO:0000256" key="2">
    <source>
        <dbReference type="ARBA" id="ARBA00022448"/>
    </source>
</evidence>
<accession>A0A330L6U0</accession>
<keyword evidence="6 9" id="KW-1133">Transmembrane helix</keyword>
<evidence type="ECO:0000256" key="3">
    <source>
        <dbReference type="ARBA" id="ARBA00022568"/>
    </source>
</evidence>
<dbReference type="OrthoDB" id="9776105at2"/>
<feature type="domain" description="Sodium/calcium exchanger membrane region" evidence="10">
    <location>
        <begin position="210"/>
        <end position="353"/>
    </location>
</feature>
<dbReference type="AlphaFoldDB" id="A0A330L6U0"/>
<comment type="similarity">
    <text evidence="9">Belongs to the Ca(2+):cation antiporter (CaCA) (TC 2.A.19) family.</text>
</comment>
<proteinExistence type="inferred from homology"/>
<feature type="transmembrane region" description="Helical" evidence="9">
    <location>
        <begin position="211"/>
        <end position="232"/>
    </location>
</feature>
<feature type="transmembrane region" description="Helical" evidence="9">
    <location>
        <begin position="163"/>
        <end position="183"/>
    </location>
</feature>
<evidence type="ECO:0000313" key="11">
    <source>
        <dbReference type="EMBL" id="SPP65414.1"/>
    </source>
</evidence>
<evidence type="ECO:0000256" key="6">
    <source>
        <dbReference type="ARBA" id="ARBA00022989"/>
    </source>
</evidence>
<dbReference type="NCBIfam" id="TIGR00378">
    <property type="entry name" value="cax"/>
    <property type="match status" value="1"/>
</dbReference>
<dbReference type="Gene3D" id="1.20.1420.30">
    <property type="entry name" value="NCX, central ion-binding region"/>
    <property type="match status" value="1"/>
</dbReference>
<evidence type="ECO:0000259" key="10">
    <source>
        <dbReference type="Pfam" id="PF01699"/>
    </source>
</evidence>
<feature type="transmembrane region" description="Helical" evidence="9">
    <location>
        <begin position="60"/>
        <end position="83"/>
    </location>
</feature>
<keyword evidence="4 9" id="KW-0812">Transmembrane</keyword>
<dbReference type="GO" id="GO:0016020">
    <property type="term" value="C:membrane"/>
    <property type="evidence" value="ECO:0007669"/>
    <property type="project" value="InterPro"/>
</dbReference>
<feature type="domain" description="Sodium/calcium exchanger membrane region" evidence="10">
    <location>
        <begin position="30"/>
        <end position="183"/>
    </location>
</feature>
<feature type="transmembrane region" description="Helical" evidence="9">
    <location>
        <begin position="95"/>
        <end position="116"/>
    </location>
</feature>
<dbReference type="PANTHER" id="PTHR31503:SF22">
    <property type="entry name" value="VACUOLAR CALCIUM ION TRANSPORTER"/>
    <property type="match status" value="1"/>
</dbReference>
<evidence type="ECO:0000256" key="5">
    <source>
        <dbReference type="ARBA" id="ARBA00022837"/>
    </source>
</evidence>
<feature type="transmembrane region" description="Helical" evidence="9">
    <location>
        <begin position="307"/>
        <end position="328"/>
    </location>
</feature>
<keyword evidence="2 9" id="KW-0813">Transport</keyword>
<keyword evidence="5 9" id="KW-0106">Calcium</keyword>
<evidence type="ECO:0000256" key="7">
    <source>
        <dbReference type="ARBA" id="ARBA00023065"/>
    </source>
</evidence>
<comment type="function">
    <text evidence="9">Ca(+)/H(+) antiporter that extrudes calcium in exchange for external protons.</text>
</comment>
<feature type="transmembrane region" description="Helical" evidence="9">
    <location>
        <begin position="244"/>
        <end position="267"/>
    </location>
</feature>
<evidence type="ECO:0000256" key="9">
    <source>
        <dbReference type="RuleBase" id="RU365028"/>
    </source>
</evidence>
<dbReference type="PANTHER" id="PTHR31503">
    <property type="entry name" value="VACUOLAR CALCIUM ION TRANSPORTER"/>
    <property type="match status" value="1"/>
</dbReference>
<dbReference type="RefSeq" id="WP_121989703.1">
    <property type="nucleotide sequence ID" value="NZ_OUNR01000016.1"/>
</dbReference>
<keyword evidence="9" id="KW-0050">Antiport</keyword>
<keyword evidence="8 9" id="KW-0472">Membrane</keyword>
<keyword evidence="12" id="KW-1185">Reference proteome</keyword>
<dbReference type="Proteomes" id="UP000248168">
    <property type="component" value="Unassembled WGS sequence"/>
</dbReference>
<dbReference type="GO" id="GO:0006874">
    <property type="term" value="P:intracellular calcium ion homeostasis"/>
    <property type="evidence" value="ECO:0007669"/>
    <property type="project" value="TreeGrafter"/>
</dbReference>
<dbReference type="GO" id="GO:0012505">
    <property type="term" value="C:endomembrane system"/>
    <property type="evidence" value="ECO:0007669"/>
    <property type="project" value="UniProtKB-SubCell"/>
</dbReference>
<dbReference type="InParanoid" id="A0A330L6U0"/>
<evidence type="ECO:0000256" key="1">
    <source>
        <dbReference type="ARBA" id="ARBA00004127"/>
    </source>
</evidence>